<evidence type="ECO:0000313" key="7">
    <source>
        <dbReference type="EMBL" id="KOC59970.1"/>
    </source>
</evidence>
<feature type="compositionally biased region" description="Acidic residues" evidence="5">
    <location>
        <begin position="250"/>
        <end position="266"/>
    </location>
</feature>
<dbReference type="PANTHER" id="PTHR43086:SF2">
    <property type="entry name" value="HYDROXYSTEROID DEHYDROGENASE-LIKE PROTEIN 1"/>
    <property type="match status" value="1"/>
</dbReference>
<keyword evidence="1" id="KW-0521">NADP</keyword>
<reference evidence="7 8" key="1">
    <citation type="submission" date="2015-07" db="EMBL/GenBank/DDBJ databases">
        <title>The genome of Habropoda laboriosa.</title>
        <authorList>
            <person name="Pan H."/>
            <person name="Kapheim K."/>
        </authorList>
    </citation>
    <scope>NUCLEOTIDE SEQUENCE [LARGE SCALE GENOMIC DNA]</scope>
    <source>
        <strain evidence="7">0110345459</strain>
    </source>
</reference>
<gene>
    <name evidence="7" type="ORF">WH47_09151</name>
</gene>
<dbReference type="Gene3D" id="3.40.50.720">
    <property type="entry name" value="NAD(P)-binding Rossmann-like Domain"/>
    <property type="match status" value="1"/>
</dbReference>
<keyword evidence="2" id="KW-0444">Lipid biosynthesis</keyword>
<keyword evidence="6" id="KW-0812">Transmembrane</keyword>
<keyword evidence="2" id="KW-0443">Lipid metabolism</keyword>
<evidence type="ECO:0000313" key="8">
    <source>
        <dbReference type="Proteomes" id="UP000053825"/>
    </source>
</evidence>
<dbReference type="PRINTS" id="PR00081">
    <property type="entry name" value="GDHRDH"/>
</dbReference>
<evidence type="ECO:0000256" key="1">
    <source>
        <dbReference type="ARBA" id="ARBA00022857"/>
    </source>
</evidence>
<proteinExistence type="inferred from homology"/>
<name>A0A0L7QMX3_9HYME</name>
<keyword evidence="3" id="KW-0560">Oxidoreductase</keyword>
<dbReference type="GO" id="GO:0016491">
    <property type="term" value="F:oxidoreductase activity"/>
    <property type="evidence" value="ECO:0007669"/>
    <property type="project" value="UniProtKB-KW"/>
</dbReference>
<sequence length="490" mass="54895">MVPVAGKTCTFPKLDIIPRHCLTKEAYIDMLATPSRKCPPDCEKKTVLRKLKAISPRIKELAQPTRHRMLITLQEGASILPPALLDNLVRTVEDETCLTPEQAATISRKRKSRGKKKEGRREKWDYKEARKGRRSSTGVASSFTGSFDRDAVSCQYLMAERFVRSILQWKCSLGKSELNDVAQVIVKRLADVLEYSPLGTEDRKSQQIRYLADLISCWVTQVLSEVGQSQEEKLMERCRKKEEEMRADLEAAEEEEEEEEEEEDEDKDGRKYEELGTMEGEEEEEEKEEELAVVVNNAGASYDHPDLFTNISEERLATILQLNVAAVTGISRALLPQMLRRKKGVLINIGSALAVIPAPYLAVYAASKAYIVKLSYDLAAEAEPNGVTVQCVTPGPVATKMSKIKKPTWMAPTAEKFVEASLKTIGLEACTTGYPPHLLMTGFVHGLRCVCEKGALWLISRTMCTIRNRALAKKNREIDSLKKEPSLSAK</sequence>
<evidence type="ECO:0000256" key="4">
    <source>
        <dbReference type="ARBA" id="ARBA00038261"/>
    </source>
</evidence>
<dbReference type="PRINTS" id="PR00080">
    <property type="entry name" value="SDRFAMILY"/>
</dbReference>
<feature type="region of interest" description="Disordered" evidence="5">
    <location>
        <begin position="245"/>
        <end position="272"/>
    </location>
</feature>
<keyword evidence="8" id="KW-1185">Reference proteome</keyword>
<dbReference type="GO" id="GO:0006694">
    <property type="term" value="P:steroid biosynthetic process"/>
    <property type="evidence" value="ECO:0007669"/>
    <property type="project" value="UniProtKB-KW"/>
</dbReference>
<dbReference type="STRING" id="597456.A0A0L7QMX3"/>
<feature type="transmembrane region" description="Helical" evidence="6">
    <location>
        <begin position="347"/>
        <end position="366"/>
    </location>
</feature>
<comment type="similarity">
    <text evidence="4">Belongs to the short-chain dehydrogenases/reductases (SDR) family. 17-beta-HSD 3 subfamily.</text>
</comment>
<dbReference type="PANTHER" id="PTHR43086">
    <property type="entry name" value="VERY-LONG-CHAIN 3-OXOOACYL-COA REDUCTASE"/>
    <property type="match status" value="1"/>
</dbReference>
<keyword evidence="2" id="KW-0752">Steroid biosynthesis</keyword>
<evidence type="ECO:0000256" key="6">
    <source>
        <dbReference type="SAM" id="Phobius"/>
    </source>
</evidence>
<protein>
    <submittedName>
        <fullName evidence="7">Estradiol 17-beta-dehydrogenase 12</fullName>
    </submittedName>
</protein>
<feature type="region of interest" description="Disordered" evidence="5">
    <location>
        <begin position="105"/>
        <end position="137"/>
    </location>
</feature>
<dbReference type="SUPFAM" id="SSF51735">
    <property type="entry name" value="NAD(P)-binding Rossmann-fold domains"/>
    <property type="match status" value="1"/>
</dbReference>
<keyword evidence="6" id="KW-0472">Membrane</keyword>
<evidence type="ECO:0000256" key="2">
    <source>
        <dbReference type="ARBA" id="ARBA00022955"/>
    </source>
</evidence>
<feature type="compositionally biased region" description="Basic residues" evidence="5">
    <location>
        <begin position="107"/>
        <end position="118"/>
    </location>
</feature>
<evidence type="ECO:0000256" key="5">
    <source>
        <dbReference type="SAM" id="MobiDB-lite"/>
    </source>
</evidence>
<dbReference type="GO" id="GO:0005783">
    <property type="term" value="C:endoplasmic reticulum"/>
    <property type="evidence" value="ECO:0007669"/>
    <property type="project" value="TreeGrafter"/>
</dbReference>
<dbReference type="OrthoDB" id="6777429at2759"/>
<dbReference type="AlphaFoldDB" id="A0A0L7QMX3"/>
<dbReference type="InterPro" id="IPR036291">
    <property type="entry name" value="NAD(P)-bd_dom_sf"/>
</dbReference>
<dbReference type="EMBL" id="KQ414868">
    <property type="protein sequence ID" value="KOC59970.1"/>
    <property type="molecule type" value="Genomic_DNA"/>
</dbReference>
<dbReference type="Pfam" id="PF00106">
    <property type="entry name" value="adh_short"/>
    <property type="match status" value="1"/>
</dbReference>
<organism evidence="7 8">
    <name type="scientific">Habropoda laboriosa</name>
    <dbReference type="NCBI Taxonomy" id="597456"/>
    <lineage>
        <taxon>Eukaryota</taxon>
        <taxon>Metazoa</taxon>
        <taxon>Ecdysozoa</taxon>
        <taxon>Arthropoda</taxon>
        <taxon>Hexapoda</taxon>
        <taxon>Insecta</taxon>
        <taxon>Pterygota</taxon>
        <taxon>Neoptera</taxon>
        <taxon>Endopterygota</taxon>
        <taxon>Hymenoptera</taxon>
        <taxon>Apocrita</taxon>
        <taxon>Aculeata</taxon>
        <taxon>Apoidea</taxon>
        <taxon>Anthophila</taxon>
        <taxon>Apidae</taxon>
        <taxon>Habropoda</taxon>
    </lineage>
</organism>
<dbReference type="Proteomes" id="UP000053825">
    <property type="component" value="Unassembled WGS sequence"/>
</dbReference>
<dbReference type="InterPro" id="IPR002347">
    <property type="entry name" value="SDR_fam"/>
</dbReference>
<accession>A0A0L7QMX3</accession>
<keyword evidence="6" id="KW-1133">Transmembrane helix</keyword>
<evidence type="ECO:0000256" key="3">
    <source>
        <dbReference type="ARBA" id="ARBA00023002"/>
    </source>
</evidence>
<feature type="compositionally biased region" description="Basic and acidic residues" evidence="5">
    <location>
        <begin position="119"/>
        <end position="129"/>
    </location>
</feature>
<dbReference type="GO" id="GO:0030497">
    <property type="term" value="P:fatty acid elongation"/>
    <property type="evidence" value="ECO:0007669"/>
    <property type="project" value="TreeGrafter"/>
</dbReference>